<dbReference type="EMBL" id="GG662603">
    <property type="protein sequence ID" value="EAS01350.2"/>
    <property type="molecule type" value="Genomic_DNA"/>
</dbReference>
<evidence type="ECO:0000313" key="3">
    <source>
        <dbReference type="Proteomes" id="UP000009168"/>
    </source>
</evidence>
<feature type="compositionally biased region" description="Acidic residues" evidence="1">
    <location>
        <begin position="902"/>
        <end position="913"/>
    </location>
</feature>
<dbReference type="GeneID" id="7826017"/>
<feature type="compositionally biased region" description="Polar residues" evidence="1">
    <location>
        <begin position="149"/>
        <end position="159"/>
    </location>
</feature>
<proteinExistence type="predicted"/>
<keyword evidence="3" id="KW-1185">Reference proteome</keyword>
<protein>
    <submittedName>
        <fullName evidence="2">Uncharacterized protein</fullName>
    </submittedName>
</protein>
<feature type="region of interest" description="Disordered" evidence="1">
    <location>
        <begin position="148"/>
        <end position="169"/>
    </location>
</feature>
<accession>I7MGD3</accession>
<dbReference type="RefSeq" id="XP_001021595.2">
    <property type="nucleotide sequence ID" value="XM_001021595.2"/>
</dbReference>
<evidence type="ECO:0000256" key="1">
    <source>
        <dbReference type="SAM" id="MobiDB-lite"/>
    </source>
</evidence>
<organism evidence="2 3">
    <name type="scientific">Tetrahymena thermophila (strain SB210)</name>
    <dbReference type="NCBI Taxonomy" id="312017"/>
    <lineage>
        <taxon>Eukaryota</taxon>
        <taxon>Sar</taxon>
        <taxon>Alveolata</taxon>
        <taxon>Ciliophora</taxon>
        <taxon>Intramacronucleata</taxon>
        <taxon>Oligohymenophorea</taxon>
        <taxon>Hymenostomatida</taxon>
        <taxon>Tetrahymenina</taxon>
        <taxon>Tetrahymenidae</taxon>
        <taxon>Tetrahymena</taxon>
    </lineage>
</organism>
<gene>
    <name evidence="2" type="ORF">TTHERM_00149600</name>
</gene>
<dbReference type="AlphaFoldDB" id="I7MGD3"/>
<dbReference type="KEGG" id="tet:TTHERM_00149600"/>
<name>I7MGD3_TETTS</name>
<dbReference type="InParanoid" id="I7MGD3"/>
<feature type="region of interest" description="Disordered" evidence="1">
    <location>
        <begin position="899"/>
        <end position="923"/>
    </location>
</feature>
<reference evidence="3" key="1">
    <citation type="journal article" date="2006" name="PLoS Biol.">
        <title>Macronuclear genome sequence of the ciliate Tetrahymena thermophila, a model eukaryote.</title>
        <authorList>
            <person name="Eisen J.A."/>
            <person name="Coyne R.S."/>
            <person name="Wu M."/>
            <person name="Wu D."/>
            <person name="Thiagarajan M."/>
            <person name="Wortman J.R."/>
            <person name="Badger J.H."/>
            <person name="Ren Q."/>
            <person name="Amedeo P."/>
            <person name="Jones K.M."/>
            <person name="Tallon L.J."/>
            <person name="Delcher A.L."/>
            <person name="Salzberg S.L."/>
            <person name="Silva J.C."/>
            <person name="Haas B.J."/>
            <person name="Majoros W.H."/>
            <person name="Farzad M."/>
            <person name="Carlton J.M."/>
            <person name="Smith R.K. Jr."/>
            <person name="Garg J."/>
            <person name="Pearlman R.E."/>
            <person name="Karrer K.M."/>
            <person name="Sun L."/>
            <person name="Manning G."/>
            <person name="Elde N.C."/>
            <person name="Turkewitz A.P."/>
            <person name="Asai D.J."/>
            <person name="Wilkes D.E."/>
            <person name="Wang Y."/>
            <person name="Cai H."/>
            <person name="Collins K."/>
            <person name="Stewart B.A."/>
            <person name="Lee S.R."/>
            <person name="Wilamowska K."/>
            <person name="Weinberg Z."/>
            <person name="Ruzzo W.L."/>
            <person name="Wloga D."/>
            <person name="Gaertig J."/>
            <person name="Frankel J."/>
            <person name="Tsao C.-C."/>
            <person name="Gorovsky M.A."/>
            <person name="Keeling P.J."/>
            <person name="Waller R.F."/>
            <person name="Patron N.J."/>
            <person name="Cherry J.M."/>
            <person name="Stover N.A."/>
            <person name="Krieger C.J."/>
            <person name="del Toro C."/>
            <person name="Ryder H.F."/>
            <person name="Williamson S.C."/>
            <person name="Barbeau R.A."/>
            <person name="Hamilton E.P."/>
            <person name="Orias E."/>
        </authorList>
    </citation>
    <scope>NUCLEOTIDE SEQUENCE [LARGE SCALE GENOMIC DNA]</scope>
    <source>
        <strain evidence="3">SB210</strain>
    </source>
</reference>
<dbReference type="Proteomes" id="UP000009168">
    <property type="component" value="Unassembled WGS sequence"/>
</dbReference>
<feature type="compositionally biased region" description="Basic and acidic residues" evidence="1">
    <location>
        <begin position="914"/>
        <end position="923"/>
    </location>
</feature>
<sequence>MQKEKPQRRIIKMNFAANQGKNEPDGNNIFFQSNLLSHFEQKGCHNKNEDQPSQQFQQNKNQEIKDSNIFQCKEHKSQAIFVCQDNSCTSQSKQGCSKCMNIYHYNHSNVIMIEGSQQMEDDKLAIQKQTASIKQQFMRFQKMIKAPTETLQNESTHQSVNKKDSEQQQYQQKQQQQVIKCQKLGKFNSQINQTEEKLFKKNKSNTHIAIDVNQAKEIKYSKNLFLQGQQINYSNEAEDIPKNTESIIKIHMKQNDFANQTKNIDFANQNNAKNQNLSESNKQSNSEQKLVSSYKVINPIENNINQRDNQLINIFQNTNLKISNSNQIETQQKEIIQKLSIPSFENTQNMLELKNQLVFLPTQYIPCYSYIPPQFPTNYFLNTQPSQVQYVSQSQMFIPQSNIQQNIIQNISNFQNYAPYNFLNTSIQPQINNTQQQVYSAWIQPQTFNQNNLNNEYNQQKCNNNNYFIQNNLNLNDQHNYEKNQLINLRSKKQLEELDQVNNNNLINQQLNQNDIYVTSLSVNQQSDQAKNSNHQIINPQLIETKNIDFSQKSTSKSQQASQNINLQQQLAASAYPIQQKHIEIQAPQNVKIEAIESKELQYEKSGQKAVVDQQSEILEKDQLSQQISKQSFVTLKQEEQDQQRNISDTFQIERVQLRSFSCQAQQRQESVTLNKIEPSKNIQQQQSIEKIQLVPYRATQFSIKSACNPNGSKKVNVQYFIDNNCMKSQYTSIDKVIHQHIDYYPQITFLSAECFLQISVNTFEMKYYLNLVDIKQKKISQRREASGIFQCRNSSIFEENKLVIQKINNNISALYERGENQVDFISNSTLKVVKRLKQYSIQKVISYNNGRGLAIASLSGLVTLYNINCNKFSLINQFNVKNIKSKYMLQQNLNQNPQNEQQEEIVNQEDQDENHIQNEERRRQGAHYEKFTFILNCDIFIQDNKLIWCGSSLFKFTYCIVDITSSAKMILEPTQANYPDGMINNDQLKIQISNLHVFNDRVYFEFSYIGKESDQFQNNQNSSSVLLQSKYTVLQYKMNKQEDNLQLTYYSIHPNSNIIKVSDPQNQIFLYNQQKAHIIGILFEKQPKKKQQQILNQGQIQSNNDKRMVIVDDIAYFSSLFKERRYKENYEEVKFKMNVSQFQNSQTLYILLNSNSSTSCQNQKFITLVDNKKIFHKVFLSQSQYTTKIK</sequence>
<evidence type="ECO:0000313" key="2">
    <source>
        <dbReference type="EMBL" id="EAS01350.2"/>
    </source>
</evidence>